<gene>
    <name evidence="2" type="ORF">Moumou_00044</name>
</gene>
<evidence type="ECO:0000256" key="1">
    <source>
        <dbReference type="SAM" id="Phobius"/>
    </source>
</evidence>
<name>L7RBP5_9VIRU</name>
<keyword evidence="1" id="KW-0472">Membrane</keyword>
<sequence length="109" mass="12914">MQRRRSLLFNRLSTNFTLKNLPTHCNSKRLFTNNQNKYVSNTHNDHIEKFINRLPIYLDDDVKQKFNNELRILLDENSKKTRDEIMMKLGHTTMIVGGIIWTGLFISGF</sequence>
<dbReference type="Proteomes" id="UP000201640">
    <property type="component" value="Segment"/>
</dbReference>
<keyword evidence="3" id="KW-1185">Reference proteome</keyword>
<accession>L7RBP5</accession>
<dbReference type="KEGG" id="vg:14445959"/>
<dbReference type="RefSeq" id="YP_007354028.1">
    <property type="nucleotide sequence ID" value="NC_020104.1"/>
</dbReference>
<organism evidence="2 3">
    <name type="scientific">Acanthamoeba polyphaga moumouvirus</name>
    <dbReference type="NCBI Taxonomy" id="1269028"/>
    <lineage>
        <taxon>Viruses</taxon>
        <taxon>Varidnaviria</taxon>
        <taxon>Bamfordvirae</taxon>
        <taxon>Nucleocytoviricota</taxon>
        <taxon>Megaviricetes</taxon>
        <taxon>Imitervirales</taxon>
        <taxon>Mimiviridae</taxon>
        <taxon>Megamimivirinae</taxon>
        <taxon>Moumouvirus</taxon>
    </lineage>
</organism>
<proteinExistence type="predicted"/>
<reference evidence="2 3" key="1">
    <citation type="journal article" date="2012" name="Genome Biol. Evol.">
        <title>Related Giant Viruses in Distant Locations and Different Habitats: Acanthamoeba polyphaga moumouvirus Represents a Third Lineage of the Mimiviridae That Is Close to the Megavirus Lineage.</title>
        <authorList>
            <person name="Yoosuf N."/>
            <person name="Yutin N."/>
            <person name="Colson P."/>
            <person name="Shabalina S.A."/>
            <person name="Pagnier I."/>
            <person name="Robert C."/>
            <person name="Azza S."/>
            <person name="Klose T."/>
            <person name="Wong J."/>
            <person name="Rossmann M.G."/>
            <person name="La Scola B."/>
            <person name="Raoult D."/>
            <person name="Koonin E.V."/>
        </authorList>
    </citation>
    <scope>NUCLEOTIDE SEQUENCE [LARGE SCALE GENOMIC DNA]</scope>
    <source>
        <strain evidence="2 3">M10A</strain>
    </source>
</reference>
<keyword evidence="1" id="KW-0812">Transmembrane</keyword>
<protein>
    <submittedName>
        <fullName evidence="2">Uncharacterized protein</fullName>
    </submittedName>
</protein>
<feature type="transmembrane region" description="Helical" evidence="1">
    <location>
        <begin position="89"/>
        <end position="108"/>
    </location>
</feature>
<evidence type="ECO:0000313" key="3">
    <source>
        <dbReference type="Proteomes" id="UP000201640"/>
    </source>
</evidence>
<dbReference type="EMBL" id="JX962719">
    <property type="protein sequence ID" value="AGC01592.1"/>
    <property type="molecule type" value="Genomic_DNA"/>
</dbReference>
<keyword evidence="1" id="KW-1133">Transmembrane helix</keyword>
<dbReference type="GeneID" id="14445959"/>
<evidence type="ECO:0000313" key="2">
    <source>
        <dbReference type="EMBL" id="AGC01592.1"/>
    </source>
</evidence>